<dbReference type="Gene3D" id="3.90.56.10">
    <property type="entry name" value="Monooxygenase component MmoB/DmpM"/>
    <property type="match status" value="1"/>
</dbReference>
<comment type="caution">
    <text evidence="2">The sequence shown here is derived from an EMBL/GenBank/DDBJ whole genome shotgun (WGS) entry which is preliminary data.</text>
</comment>
<reference evidence="2 3" key="1">
    <citation type="submission" date="2016-03" db="EMBL/GenBank/DDBJ databases">
        <title>Chemosynthetic sulphur-oxidizing symbionts of marine invertebrate animals are capable of nitrogen fixation.</title>
        <authorList>
            <person name="Petersen J.M."/>
            <person name="Kemper A."/>
            <person name="Gruber-Vodicka H."/>
            <person name="Cardini U."/>
            <person name="Geest Mvander."/>
            <person name="Kleiner M."/>
            <person name="Bulgheresi S."/>
            <person name="Fussmann M."/>
            <person name="Herbold C."/>
            <person name="Seah B.K.B."/>
            <person name="Antony C.Paul."/>
            <person name="Liu D."/>
            <person name="Belitz A."/>
            <person name="Weber M."/>
        </authorList>
    </citation>
    <scope>NUCLEOTIDE SEQUENCE [LARGE SCALE GENOMIC DNA]</scope>
    <source>
        <strain evidence="2">G_D</strain>
    </source>
</reference>
<gene>
    <name evidence="2" type="ORF">A3196_03550</name>
</gene>
<dbReference type="InterPro" id="IPR036889">
    <property type="entry name" value="mOase_MmoB_DmpM_sf"/>
</dbReference>
<evidence type="ECO:0000256" key="1">
    <source>
        <dbReference type="ARBA" id="ARBA00006313"/>
    </source>
</evidence>
<dbReference type="Pfam" id="PF02406">
    <property type="entry name" value="MmoB_DmpM"/>
    <property type="match status" value="1"/>
</dbReference>
<proteinExistence type="inferred from homology"/>
<organism evidence="2 3">
    <name type="scientific">Candidatus Thiodiazotropha endoloripes</name>
    <dbReference type="NCBI Taxonomy" id="1818881"/>
    <lineage>
        <taxon>Bacteria</taxon>
        <taxon>Pseudomonadati</taxon>
        <taxon>Pseudomonadota</taxon>
        <taxon>Gammaproteobacteria</taxon>
        <taxon>Chromatiales</taxon>
        <taxon>Sedimenticolaceae</taxon>
        <taxon>Candidatus Thiodiazotropha</taxon>
    </lineage>
</organism>
<dbReference type="AlphaFoldDB" id="A0A1E2UMZ4"/>
<dbReference type="EMBL" id="LVJZ01000003">
    <property type="protein sequence ID" value="ODB95914.1"/>
    <property type="molecule type" value="Genomic_DNA"/>
</dbReference>
<accession>A0A1E2UMZ4</accession>
<name>A0A1E2UMZ4_9GAMM</name>
<keyword evidence="2" id="KW-0503">Monooxygenase</keyword>
<dbReference type="SUPFAM" id="SSF56029">
    <property type="entry name" value="Monooxygenase (hydroxylase) regulatory protein"/>
    <property type="match status" value="1"/>
</dbReference>
<evidence type="ECO:0000313" key="3">
    <source>
        <dbReference type="Proteomes" id="UP000094849"/>
    </source>
</evidence>
<keyword evidence="3" id="KW-1185">Reference proteome</keyword>
<dbReference type="GO" id="GO:0004497">
    <property type="term" value="F:monooxygenase activity"/>
    <property type="evidence" value="ECO:0007669"/>
    <property type="project" value="UniProtKB-KW"/>
</dbReference>
<dbReference type="RefSeq" id="WP_069003327.1">
    <property type="nucleotide sequence ID" value="NZ_LVJW01000006.1"/>
</dbReference>
<dbReference type="Proteomes" id="UP000094849">
    <property type="component" value="Unassembled WGS sequence"/>
</dbReference>
<dbReference type="InterPro" id="IPR003454">
    <property type="entry name" value="MOase_MmoB_DmpM"/>
</dbReference>
<evidence type="ECO:0000313" key="2">
    <source>
        <dbReference type="EMBL" id="ODB95914.1"/>
    </source>
</evidence>
<comment type="similarity">
    <text evidence="1">Belongs to the TmoD/XamoD family.</text>
</comment>
<dbReference type="STRING" id="1818881.A3196_03550"/>
<sequence>MAGIVSITLQNNDEARPVIESILEDNPSANANYMPGAVKIDCPERLVVKAESVSERIGRDWDPQEIHLTIVSMGGSLDEDDEELVLSWGA</sequence>
<protein>
    <submittedName>
        <fullName evidence="2">Monooxygenase</fullName>
    </submittedName>
</protein>
<keyword evidence="2" id="KW-0560">Oxidoreductase</keyword>
<dbReference type="OrthoDB" id="9805636at2"/>